<dbReference type="SUPFAM" id="SSF50370">
    <property type="entry name" value="Ricin B-like lectins"/>
    <property type="match status" value="2"/>
</dbReference>
<dbReference type="OrthoDB" id="2131701at2759"/>
<accession>A0A8H6M565</accession>
<name>A0A8H6M565_9AGAR</name>
<gene>
    <name evidence="2" type="ORF">DFP72DRAFT_901818</name>
</gene>
<sequence length="293" mass="33133">MTTDAGPRENQLDSGRSYAFINVMTGAPLTVDPDTNTVVGRTRYAGTPFQVWEATSTNGLWTFKNTETGRYLGHNLDVIIEEHEIIKATTHPFTWRVERDAKGWAKLWVPFTRLVLDMEIGQGRRTVMSCISHDRSNQKWILSPDIESKLPIIPGDLYKIVSSFAGTVLHLEASGAVSGHEYNEGRNQKWEAISSGTGTWFLRNHFTGRYLGIEGDIATNDKSFLVGIDQPFAWDITRKYIDGEPCKREGVLLRVPSTLLAPHLLAWGKAPGTKVHLYHHEEQYWVFEKVQHP</sequence>
<reference evidence="2 3" key="1">
    <citation type="submission" date="2020-07" db="EMBL/GenBank/DDBJ databases">
        <title>Comparative genomics of pyrophilous fungi reveals a link between fire events and developmental genes.</title>
        <authorList>
            <consortium name="DOE Joint Genome Institute"/>
            <person name="Steindorff A.S."/>
            <person name="Carver A."/>
            <person name="Calhoun S."/>
            <person name="Stillman K."/>
            <person name="Liu H."/>
            <person name="Lipzen A."/>
            <person name="Pangilinan J."/>
            <person name="Labutti K."/>
            <person name="Bruns T.D."/>
            <person name="Grigoriev I.V."/>
        </authorList>
    </citation>
    <scope>NUCLEOTIDE SEQUENCE [LARGE SCALE GENOMIC DNA]</scope>
    <source>
        <strain evidence="2 3">CBS 144469</strain>
    </source>
</reference>
<dbReference type="CDD" id="cd23422">
    <property type="entry name" value="beta-trefoil_Ricin_MPL_CNL"/>
    <property type="match status" value="1"/>
</dbReference>
<evidence type="ECO:0000313" key="3">
    <source>
        <dbReference type="Proteomes" id="UP000521943"/>
    </source>
</evidence>
<comment type="caution">
    <text evidence="2">The sequence shown here is derived from an EMBL/GenBank/DDBJ whole genome shotgun (WGS) entry which is preliminary data.</text>
</comment>
<keyword evidence="3" id="KW-1185">Reference proteome</keyword>
<dbReference type="Pfam" id="PF14200">
    <property type="entry name" value="RicinB_lectin_2"/>
    <property type="match status" value="1"/>
</dbReference>
<dbReference type="Proteomes" id="UP000521943">
    <property type="component" value="Unassembled WGS sequence"/>
</dbReference>
<evidence type="ECO:0000313" key="2">
    <source>
        <dbReference type="EMBL" id="KAF6753484.1"/>
    </source>
</evidence>
<feature type="domain" description="Ricin B lectin" evidence="1">
    <location>
        <begin position="137"/>
        <end position="217"/>
    </location>
</feature>
<dbReference type="InterPro" id="IPR000772">
    <property type="entry name" value="Ricin_B_lectin"/>
</dbReference>
<proteinExistence type="predicted"/>
<protein>
    <recommendedName>
        <fullName evidence="1">Ricin B lectin domain-containing protein</fullName>
    </recommendedName>
</protein>
<dbReference type="Gene3D" id="2.80.10.50">
    <property type="match status" value="2"/>
</dbReference>
<dbReference type="EMBL" id="JACGCI010000039">
    <property type="protein sequence ID" value="KAF6753484.1"/>
    <property type="molecule type" value="Genomic_DNA"/>
</dbReference>
<organism evidence="2 3">
    <name type="scientific">Ephemerocybe angulata</name>
    <dbReference type="NCBI Taxonomy" id="980116"/>
    <lineage>
        <taxon>Eukaryota</taxon>
        <taxon>Fungi</taxon>
        <taxon>Dikarya</taxon>
        <taxon>Basidiomycota</taxon>
        <taxon>Agaricomycotina</taxon>
        <taxon>Agaricomycetes</taxon>
        <taxon>Agaricomycetidae</taxon>
        <taxon>Agaricales</taxon>
        <taxon>Agaricineae</taxon>
        <taxon>Psathyrellaceae</taxon>
        <taxon>Ephemerocybe</taxon>
    </lineage>
</organism>
<evidence type="ECO:0000259" key="1">
    <source>
        <dbReference type="Pfam" id="PF14200"/>
    </source>
</evidence>
<dbReference type="InterPro" id="IPR035992">
    <property type="entry name" value="Ricin_B-like_lectins"/>
</dbReference>
<dbReference type="AlphaFoldDB" id="A0A8H6M565"/>